<dbReference type="EMBL" id="BAABAL010000017">
    <property type="protein sequence ID" value="GAA4018204.1"/>
    <property type="molecule type" value="Genomic_DNA"/>
</dbReference>
<organism evidence="2 3">
    <name type="scientific">Allokutzneria multivorans</name>
    <dbReference type="NCBI Taxonomy" id="1142134"/>
    <lineage>
        <taxon>Bacteria</taxon>
        <taxon>Bacillati</taxon>
        <taxon>Actinomycetota</taxon>
        <taxon>Actinomycetes</taxon>
        <taxon>Pseudonocardiales</taxon>
        <taxon>Pseudonocardiaceae</taxon>
        <taxon>Allokutzneria</taxon>
    </lineage>
</organism>
<accession>A0ABP7SY33</accession>
<dbReference type="InterPro" id="IPR050712">
    <property type="entry name" value="NAD(P)H-dep_reductase"/>
</dbReference>
<reference evidence="3" key="1">
    <citation type="journal article" date="2019" name="Int. J. Syst. Evol. Microbiol.">
        <title>The Global Catalogue of Microorganisms (GCM) 10K type strain sequencing project: providing services to taxonomists for standard genome sequencing and annotation.</title>
        <authorList>
            <consortium name="The Broad Institute Genomics Platform"/>
            <consortium name="The Broad Institute Genome Sequencing Center for Infectious Disease"/>
            <person name="Wu L."/>
            <person name="Ma J."/>
        </authorList>
    </citation>
    <scope>NUCLEOTIDE SEQUENCE [LARGE SCALE GENOMIC DNA]</scope>
    <source>
        <strain evidence="3">JCM 17342</strain>
    </source>
</reference>
<feature type="domain" description="NADPH-dependent FMN reductase-like" evidence="1">
    <location>
        <begin position="2"/>
        <end position="153"/>
    </location>
</feature>
<keyword evidence="3" id="KW-1185">Reference proteome</keyword>
<sequence length="197" mass="21386">MTRIAVLIGSTRPGRRGVVVADWVARAAAAHASVAAGEVEIDVVDLADHALPLLDEPVPALAGDYRNEHTRRWAEVIGAYDGFVVVTPEYNHSFPAALKNAIDYLYAEWNDKAAGFVSYGAHGGMRAVEQLRTVLAEVKVASVRTQVFFSMATDLELFTEPDAWTASSYQAENLATMLDELIAWSNALKPLRSKVAA</sequence>
<dbReference type="Gene3D" id="3.40.50.360">
    <property type="match status" value="1"/>
</dbReference>
<dbReference type="InterPro" id="IPR005025">
    <property type="entry name" value="FMN_Rdtase-like_dom"/>
</dbReference>
<protein>
    <submittedName>
        <fullName evidence="2">NAD(P)H-dependent oxidoreductase</fullName>
    </submittedName>
</protein>
<dbReference type="InterPro" id="IPR029039">
    <property type="entry name" value="Flavoprotein-like_sf"/>
</dbReference>
<dbReference type="Pfam" id="PF03358">
    <property type="entry name" value="FMN_red"/>
    <property type="match status" value="1"/>
</dbReference>
<evidence type="ECO:0000313" key="3">
    <source>
        <dbReference type="Proteomes" id="UP001501747"/>
    </source>
</evidence>
<dbReference type="Proteomes" id="UP001501747">
    <property type="component" value="Unassembled WGS sequence"/>
</dbReference>
<evidence type="ECO:0000259" key="1">
    <source>
        <dbReference type="Pfam" id="PF03358"/>
    </source>
</evidence>
<dbReference type="RefSeq" id="WP_344878338.1">
    <property type="nucleotide sequence ID" value="NZ_BAABAL010000017.1"/>
</dbReference>
<gene>
    <name evidence="2" type="ORF">GCM10022247_47100</name>
</gene>
<comment type="caution">
    <text evidence="2">The sequence shown here is derived from an EMBL/GenBank/DDBJ whole genome shotgun (WGS) entry which is preliminary data.</text>
</comment>
<dbReference type="SUPFAM" id="SSF52218">
    <property type="entry name" value="Flavoproteins"/>
    <property type="match status" value="1"/>
</dbReference>
<dbReference type="PANTHER" id="PTHR30543:SF21">
    <property type="entry name" value="NAD(P)H-DEPENDENT FMN REDUCTASE LOT6"/>
    <property type="match status" value="1"/>
</dbReference>
<name>A0ABP7SY33_9PSEU</name>
<proteinExistence type="predicted"/>
<evidence type="ECO:0000313" key="2">
    <source>
        <dbReference type="EMBL" id="GAA4018204.1"/>
    </source>
</evidence>
<dbReference type="PANTHER" id="PTHR30543">
    <property type="entry name" value="CHROMATE REDUCTASE"/>
    <property type="match status" value="1"/>
</dbReference>